<keyword evidence="2" id="KW-0378">Hydrolase</keyword>
<dbReference type="InterPro" id="IPR010427">
    <property type="entry name" value="DUF1023"/>
</dbReference>
<reference evidence="2 3" key="1">
    <citation type="submission" date="2024-06" db="EMBL/GenBank/DDBJ databases">
        <title>The Natural Products Discovery Center: Release of the First 8490 Sequenced Strains for Exploring Actinobacteria Biosynthetic Diversity.</title>
        <authorList>
            <person name="Kalkreuter E."/>
            <person name="Kautsar S.A."/>
            <person name="Yang D."/>
            <person name="Bader C.D."/>
            <person name="Teijaro C.N."/>
            <person name="Fluegel L."/>
            <person name="Davis C.M."/>
            <person name="Simpson J.R."/>
            <person name="Lauterbach L."/>
            <person name="Steele A.D."/>
            <person name="Gui C."/>
            <person name="Meng S."/>
            <person name="Li G."/>
            <person name="Viehrig K."/>
            <person name="Ye F."/>
            <person name="Su P."/>
            <person name="Kiefer A.F."/>
            <person name="Nichols A."/>
            <person name="Cepeda A.J."/>
            <person name="Yan W."/>
            <person name="Fan B."/>
            <person name="Jiang Y."/>
            <person name="Adhikari A."/>
            <person name="Zheng C.-J."/>
            <person name="Schuster L."/>
            <person name="Cowan T.M."/>
            <person name="Smanski M.J."/>
            <person name="Chevrette M.G."/>
            <person name="De Carvalho L.P.S."/>
            <person name="Shen B."/>
        </authorList>
    </citation>
    <scope>NUCLEOTIDE SEQUENCE [LARGE SCALE GENOMIC DNA]</scope>
    <source>
        <strain evidence="2 3">NPDC048946</strain>
    </source>
</reference>
<dbReference type="Pfam" id="PF06259">
    <property type="entry name" value="Abhydrolase_8"/>
    <property type="match status" value="1"/>
</dbReference>
<dbReference type="SUPFAM" id="SSF53474">
    <property type="entry name" value="alpha/beta-Hydrolases"/>
    <property type="match status" value="1"/>
</dbReference>
<gene>
    <name evidence="2" type="ORF">AB0C36_00935</name>
</gene>
<feature type="domain" description="DUF1023" evidence="1">
    <location>
        <begin position="314"/>
        <end position="477"/>
    </location>
</feature>
<dbReference type="Proteomes" id="UP001551482">
    <property type="component" value="Unassembled WGS sequence"/>
</dbReference>
<evidence type="ECO:0000259" key="1">
    <source>
        <dbReference type="Pfam" id="PF06259"/>
    </source>
</evidence>
<dbReference type="EMBL" id="JBEZFP010000001">
    <property type="protein sequence ID" value="MEU8132052.1"/>
    <property type="molecule type" value="Genomic_DNA"/>
</dbReference>
<dbReference type="RefSeq" id="WP_358347225.1">
    <property type="nucleotide sequence ID" value="NZ_JBEZFP010000001.1"/>
</dbReference>
<sequence length="549" mass="56899">MTLAQLRDAGFNALDAAARDWTALAVDLDGAGARTASGVAGPLLASGWTGADADAGYRSLDRQDTELRLAAQEACGVGPLVETAATELRSAQSSLVALLADASRYGLAVADDGRVTPPPGAEATEEARATRLAAAITDVLARAAEADAFLGDAVGRLAPDAVRDGMDRWADAVADGRMVAMLAGIDASRIPQGGPEAVRAWWDALPESDRRRFLVACPEILGGLDGLPAVVRDRANRVVLGATEDALRKELAAEQAKLAGVTGGTRGSGVRFAVRIDELSARLGAIEALRSRLDFAPDGPGTAVSYLLGFSAKGDGRAVVAVGDPDRARNTAVFVPGMGVGIEDAHKEVDRVRALWTAARDAGGRDTSTITWLGYDTPDSLTHALNPEQAKDAAPQLGKFVSGLRATHDPAAGGHVTVIGHSYGSLVVGEAARGPDGLGADDIVAVGSPGMHAHDAAQFGVGREHVWVARAEGDHVPVLGGMAYTAPVIGVTPDDREFGANRFTTDGARGHSGYWNPKHPDSLDNQAAIITGQYDRVQLMWGAAPPPRE</sequence>
<evidence type="ECO:0000313" key="2">
    <source>
        <dbReference type="EMBL" id="MEU8132052.1"/>
    </source>
</evidence>
<keyword evidence="3" id="KW-1185">Reference proteome</keyword>
<comment type="caution">
    <text evidence="2">The sequence shown here is derived from an EMBL/GenBank/DDBJ whole genome shotgun (WGS) entry which is preliminary data.</text>
</comment>
<proteinExistence type="predicted"/>
<dbReference type="GO" id="GO:0016787">
    <property type="term" value="F:hydrolase activity"/>
    <property type="evidence" value="ECO:0007669"/>
    <property type="project" value="UniProtKB-KW"/>
</dbReference>
<accession>A0ABV3D9Z7</accession>
<protein>
    <submittedName>
        <fullName evidence="2">Alpha/beta hydrolase</fullName>
    </submittedName>
</protein>
<dbReference type="InterPro" id="IPR029058">
    <property type="entry name" value="AB_hydrolase_fold"/>
</dbReference>
<name>A0ABV3D9Z7_9ACTN</name>
<dbReference type="Gene3D" id="3.40.50.1820">
    <property type="entry name" value="alpha/beta hydrolase"/>
    <property type="match status" value="1"/>
</dbReference>
<organism evidence="2 3">
    <name type="scientific">Streptodolium elevatio</name>
    <dbReference type="NCBI Taxonomy" id="3157996"/>
    <lineage>
        <taxon>Bacteria</taxon>
        <taxon>Bacillati</taxon>
        <taxon>Actinomycetota</taxon>
        <taxon>Actinomycetes</taxon>
        <taxon>Kitasatosporales</taxon>
        <taxon>Streptomycetaceae</taxon>
        <taxon>Streptodolium</taxon>
    </lineage>
</organism>
<evidence type="ECO:0000313" key="3">
    <source>
        <dbReference type="Proteomes" id="UP001551482"/>
    </source>
</evidence>